<name>A0A4Q9VXD1_9HYPH</name>
<dbReference type="Pfam" id="PF05962">
    <property type="entry name" value="HutD"/>
    <property type="match status" value="1"/>
</dbReference>
<dbReference type="CDD" id="cd20293">
    <property type="entry name" value="cupin_HutD_N"/>
    <property type="match status" value="1"/>
</dbReference>
<gene>
    <name evidence="1" type="ORF">EYW49_02530</name>
</gene>
<evidence type="ECO:0000313" key="2">
    <source>
        <dbReference type="Proteomes" id="UP000292781"/>
    </source>
</evidence>
<dbReference type="EMBL" id="SJFN01000002">
    <property type="protein sequence ID" value="TBW41050.1"/>
    <property type="molecule type" value="Genomic_DNA"/>
</dbReference>
<dbReference type="OrthoDB" id="9800082at2"/>
<dbReference type="SUPFAM" id="SSF51182">
    <property type="entry name" value="RmlC-like cupins"/>
    <property type="match status" value="1"/>
</dbReference>
<dbReference type="Proteomes" id="UP000292781">
    <property type="component" value="Unassembled WGS sequence"/>
</dbReference>
<accession>A0A4Q9VXD1</accession>
<dbReference type="InterPro" id="IPR014710">
    <property type="entry name" value="RmlC-like_jellyroll"/>
</dbReference>
<evidence type="ECO:0000313" key="1">
    <source>
        <dbReference type="EMBL" id="TBW41050.1"/>
    </source>
</evidence>
<comment type="caution">
    <text evidence="1">The sequence shown here is derived from an EMBL/GenBank/DDBJ whole genome shotgun (WGS) entry which is preliminary data.</text>
</comment>
<dbReference type="Gene3D" id="2.60.120.10">
    <property type="entry name" value="Jelly Rolls"/>
    <property type="match status" value="1"/>
</dbReference>
<dbReference type="InterPro" id="IPR011051">
    <property type="entry name" value="RmlC_Cupin_sf"/>
</dbReference>
<dbReference type="AlphaFoldDB" id="A0A4Q9VXD1"/>
<protein>
    <submittedName>
        <fullName evidence="1">HutD family protein</fullName>
    </submittedName>
</protein>
<dbReference type="RefSeq" id="WP_131305653.1">
    <property type="nucleotide sequence ID" value="NZ_SJFN01000002.1"/>
</dbReference>
<organism evidence="1 2">
    <name type="scientific">Siculibacillus lacustris</name>
    <dbReference type="NCBI Taxonomy" id="1549641"/>
    <lineage>
        <taxon>Bacteria</taxon>
        <taxon>Pseudomonadati</taxon>
        <taxon>Pseudomonadota</taxon>
        <taxon>Alphaproteobacteria</taxon>
        <taxon>Hyphomicrobiales</taxon>
        <taxon>Ancalomicrobiaceae</taxon>
        <taxon>Siculibacillus</taxon>
    </lineage>
</organism>
<dbReference type="PANTHER" id="PTHR37943">
    <property type="entry name" value="PROTEIN VES"/>
    <property type="match status" value="1"/>
</dbReference>
<sequence length="193" mass="20740">MQILRFADLPEMAWKNGGGTTVEYAVCPEGAGLDDFSWRISRAKVERHGPFSAFPGIDRTLAVVSGAGIDLAVAHRLVRLDRDTPPFGFAADEPIEARLIRGPIEDLNVMSRRGFWRHTLIRHRLAETRPLAVTADVTLIVALGAVAIDAFDEDARSLGDGDAAIVDGPATLRLTPGTAGAAVLVAELHHRMG</sequence>
<dbReference type="InterPro" id="IPR010282">
    <property type="entry name" value="Uncharacterised_HutD/Ves"/>
</dbReference>
<reference evidence="1 2" key="1">
    <citation type="submission" date="2019-02" db="EMBL/GenBank/DDBJ databases">
        <title>Siculibacillus lacustris gen. nov., sp. nov., a new rosette-forming bacterium isolated from a freshwater crater lake (Lake St. Ana, Romania).</title>
        <authorList>
            <person name="Felfoldi T."/>
            <person name="Marton Z."/>
            <person name="Szabo A."/>
            <person name="Mentes A."/>
            <person name="Boka K."/>
            <person name="Marialigeti K."/>
            <person name="Mathe I."/>
            <person name="Koncz M."/>
            <person name="Schumann P."/>
            <person name="Toth E."/>
        </authorList>
    </citation>
    <scope>NUCLEOTIDE SEQUENCE [LARGE SCALE GENOMIC DNA]</scope>
    <source>
        <strain evidence="1 2">SA-279</strain>
    </source>
</reference>
<proteinExistence type="predicted"/>
<dbReference type="PANTHER" id="PTHR37943:SF1">
    <property type="entry name" value="PROTEIN VES"/>
    <property type="match status" value="1"/>
</dbReference>
<keyword evidence="2" id="KW-1185">Reference proteome</keyword>